<keyword evidence="4 6" id="KW-0472">Membrane</keyword>
<comment type="subcellular location">
    <subcellularLocation>
        <location evidence="1">Membrane</location>
        <topology evidence="1">Multi-pass membrane protein</topology>
    </subcellularLocation>
</comment>
<reference evidence="8" key="2">
    <citation type="journal article" date="2023" name="IMA Fungus">
        <title>Comparative genomic study of the Penicillium genus elucidates a diverse pangenome and 15 lateral gene transfer events.</title>
        <authorList>
            <person name="Petersen C."/>
            <person name="Sorensen T."/>
            <person name="Nielsen M.R."/>
            <person name="Sondergaard T.E."/>
            <person name="Sorensen J.L."/>
            <person name="Fitzpatrick D.A."/>
            <person name="Frisvad J.C."/>
            <person name="Nielsen K.L."/>
        </authorList>
    </citation>
    <scope>NUCLEOTIDE SEQUENCE</scope>
    <source>
        <strain evidence="8">IBT 29677</strain>
    </source>
</reference>
<keyword evidence="3 6" id="KW-1133">Transmembrane helix</keyword>
<evidence type="ECO:0000259" key="7">
    <source>
        <dbReference type="Pfam" id="PF20684"/>
    </source>
</evidence>
<evidence type="ECO:0000313" key="8">
    <source>
        <dbReference type="EMBL" id="KAJ5391316.1"/>
    </source>
</evidence>
<feature type="domain" description="Rhodopsin" evidence="7">
    <location>
        <begin position="27"/>
        <end position="284"/>
    </location>
</feature>
<organism evidence="8 9">
    <name type="scientific">Penicillium cosmopolitanum</name>
    <dbReference type="NCBI Taxonomy" id="1131564"/>
    <lineage>
        <taxon>Eukaryota</taxon>
        <taxon>Fungi</taxon>
        <taxon>Dikarya</taxon>
        <taxon>Ascomycota</taxon>
        <taxon>Pezizomycotina</taxon>
        <taxon>Eurotiomycetes</taxon>
        <taxon>Eurotiomycetidae</taxon>
        <taxon>Eurotiales</taxon>
        <taxon>Aspergillaceae</taxon>
        <taxon>Penicillium</taxon>
    </lineage>
</organism>
<feature type="transmembrane region" description="Helical" evidence="6">
    <location>
        <begin position="133"/>
        <end position="154"/>
    </location>
</feature>
<dbReference type="Proteomes" id="UP001147747">
    <property type="component" value="Unassembled WGS sequence"/>
</dbReference>
<evidence type="ECO:0000256" key="2">
    <source>
        <dbReference type="ARBA" id="ARBA00022692"/>
    </source>
</evidence>
<dbReference type="PANTHER" id="PTHR33048">
    <property type="entry name" value="PTH11-LIKE INTEGRAL MEMBRANE PROTEIN (AFU_ORTHOLOGUE AFUA_5G11245)"/>
    <property type="match status" value="1"/>
</dbReference>
<dbReference type="InterPro" id="IPR052337">
    <property type="entry name" value="SAT4-like"/>
</dbReference>
<name>A0A9W9VXY7_9EURO</name>
<proteinExistence type="inferred from homology"/>
<dbReference type="InterPro" id="IPR049326">
    <property type="entry name" value="Rhodopsin_dom_fungi"/>
</dbReference>
<keyword evidence="9" id="KW-1185">Reference proteome</keyword>
<reference evidence="8" key="1">
    <citation type="submission" date="2022-12" db="EMBL/GenBank/DDBJ databases">
        <authorList>
            <person name="Petersen C."/>
        </authorList>
    </citation>
    <scope>NUCLEOTIDE SEQUENCE</scope>
    <source>
        <strain evidence="8">IBT 29677</strain>
    </source>
</reference>
<accession>A0A9W9VXY7</accession>
<dbReference type="RefSeq" id="XP_056486994.1">
    <property type="nucleotide sequence ID" value="XM_056631443.1"/>
</dbReference>
<feature type="transmembrane region" description="Helical" evidence="6">
    <location>
        <begin position="12"/>
        <end position="31"/>
    </location>
</feature>
<dbReference type="Pfam" id="PF20684">
    <property type="entry name" value="Fung_rhodopsin"/>
    <property type="match status" value="1"/>
</dbReference>
<dbReference type="GO" id="GO:0016020">
    <property type="term" value="C:membrane"/>
    <property type="evidence" value="ECO:0007669"/>
    <property type="project" value="UniProtKB-SubCell"/>
</dbReference>
<feature type="transmembrane region" description="Helical" evidence="6">
    <location>
        <begin position="216"/>
        <end position="239"/>
    </location>
</feature>
<comment type="similarity">
    <text evidence="5">Belongs to the SAT4 family.</text>
</comment>
<feature type="transmembrane region" description="Helical" evidence="6">
    <location>
        <begin position="181"/>
        <end position="204"/>
    </location>
</feature>
<evidence type="ECO:0000256" key="3">
    <source>
        <dbReference type="ARBA" id="ARBA00022989"/>
    </source>
</evidence>
<dbReference type="EMBL" id="JAPZBU010000008">
    <property type="protein sequence ID" value="KAJ5391316.1"/>
    <property type="molecule type" value="Genomic_DNA"/>
</dbReference>
<evidence type="ECO:0000256" key="6">
    <source>
        <dbReference type="SAM" id="Phobius"/>
    </source>
</evidence>
<feature type="transmembrane region" description="Helical" evidence="6">
    <location>
        <begin position="43"/>
        <end position="66"/>
    </location>
</feature>
<feature type="transmembrane region" description="Helical" evidence="6">
    <location>
        <begin position="99"/>
        <end position="121"/>
    </location>
</feature>
<comment type="caution">
    <text evidence="8">The sequence shown here is derived from an EMBL/GenBank/DDBJ whole genome shotgun (WGS) entry which is preliminary data.</text>
</comment>
<evidence type="ECO:0000256" key="1">
    <source>
        <dbReference type="ARBA" id="ARBA00004141"/>
    </source>
</evidence>
<keyword evidence="2 6" id="KW-0812">Transmembrane</keyword>
<dbReference type="AlphaFoldDB" id="A0A9W9VXY7"/>
<evidence type="ECO:0000256" key="4">
    <source>
        <dbReference type="ARBA" id="ARBA00023136"/>
    </source>
</evidence>
<protein>
    <recommendedName>
        <fullName evidence="7">Rhodopsin domain-containing protein</fullName>
    </recommendedName>
</protein>
<feature type="transmembrane region" description="Helical" evidence="6">
    <location>
        <begin position="259"/>
        <end position="278"/>
    </location>
</feature>
<dbReference type="OrthoDB" id="5393606at2759"/>
<dbReference type="PANTHER" id="PTHR33048:SF134">
    <property type="entry name" value="INTEGRAL MEMBRANE PROTEIN"/>
    <property type="match status" value="1"/>
</dbReference>
<sequence>MLLNLQPHSVIAVGVVLPTIASAAVALRFFTRCKLGIPLREDDWIIFVSTILVWGLGITNIAGTALGSLGAHSNPAGPNAPHHNTISRGRADDIAEKIVLGYSIIEKITFGVIKISVLLAYRRIFRGKIFNIVSLGMIIVCTMLALAFLVTSAFQCNVRNWSLQYQTWSHRRHCIQAEISWSGYAIADVITDFTLLLFPVPLVWQLQLTLSKKISVLLVFLLGSLSTAVAIVRMVVILFFTYGTSDGYRDLLDTMSTALVWSLVEASVAIVASCLPSIRPLIHRSSTSIGLSKPSSSSRPISNPTGLRLAVQPTLYELENINIWRELSEELEENEK</sequence>
<evidence type="ECO:0000313" key="9">
    <source>
        <dbReference type="Proteomes" id="UP001147747"/>
    </source>
</evidence>
<evidence type="ECO:0000256" key="5">
    <source>
        <dbReference type="ARBA" id="ARBA00038359"/>
    </source>
</evidence>
<dbReference type="GeneID" id="81370423"/>
<gene>
    <name evidence="8" type="ORF">N7509_006806</name>
</gene>